<comment type="caution">
    <text evidence="1">The sequence shown here is derived from an EMBL/GenBank/DDBJ whole genome shotgun (WGS) entry which is preliminary data.</text>
</comment>
<sequence length="64" mass="7038">MLLFVRGASEVVLGAGWFANLRFPGTAGALYLLRLTFSFSDQALHLTKSVLQLSLSGRFLRLLP</sequence>
<dbReference type="AlphaFoldDB" id="A0A4Q0RT83"/>
<dbReference type="EMBL" id="LBJM01000204">
    <property type="protein sequence ID" value="RXH22627.1"/>
    <property type="molecule type" value="Genomic_DNA"/>
</dbReference>
<evidence type="ECO:0000313" key="2">
    <source>
        <dbReference type="Proteomes" id="UP000290565"/>
    </source>
</evidence>
<gene>
    <name evidence="1" type="ORF">XH94_37245</name>
</gene>
<reference evidence="1 2" key="1">
    <citation type="submission" date="2015-04" db="EMBL/GenBank/DDBJ databases">
        <title>Comparative genomics of rhizobia nodulating Arachis hypogaea in China.</title>
        <authorList>
            <person name="Li Y."/>
        </authorList>
    </citation>
    <scope>NUCLEOTIDE SEQUENCE [LARGE SCALE GENOMIC DNA]</scope>
    <source>
        <strain evidence="1 2">CCBAU 51787</strain>
    </source>
</reference>
<name>A0A4Q0RT83_9BRAD</name>
<evidence type="ECO:0000313" key="1">
    <source>
        <dbReference type="EMBL" id="RXH22627.1"/>
    </source>
</evidence>
<dbReference type="Proteomes" id="UP000290565">
    <property type="component" value="Unassembled WGS sequence"/>
</dbReference>
<protein>
    <submittedName>
        <fullName evidence="1">Uncharacterized protein</fullName>
    </submittedName>
</protein>
<accession>A0A4Q0RT83</accession>
<organism evidence="1 2">
    <name type="scientific">Bradyrhizobium zhanjiangense</name>
    <dbReference type="NCBI Taxonomy" id="1325107"/>
    <lineage>
        <taxon>Bacteria</taxon>
        <taxon>Pseudomonadati</taxon>
        <taxon>Pseudomonadota</taxon>
        <taxon>Alphaproteobacteria</taxon>
        <taxon>Hyphomicrobiales</taxon>
        <taxon>Nitrobacteraceae</taxon>
        <taxon>Bradyrhizobium</taxon>
    </lineage>
</organism>
<proteinExistence type="predicted"/>